<gene>
    <name evidence="1" type="ORF">GGQ88_004044</name>
</gene>
<evidence type="ECO:0000313" key="2">
    <source>
        <dbReference type="Proteomes" id="UP000562395"/>
    </source>
</evidence>
<evidence type="ECO:0000313" key="1">
    <source>
        <dbReference type="EMBL" id="MBB3862742.1"/>
    </source>
</evidence>
<dbReference type="Proteomes" id="UP000562395">
    <property type="component" value="Unassembled WGS sequence"/>
</dbReference>
<reference evidence="1 2" key="1">
    <citation type="submission" date="2020-08" db="EMBL/GenBank/DDBJ databases">
        <title>Genomic Encyclopedia of Type Strains, Phase IV (KMG-IV): sequencing the most valuable type-strain genomes for metagenomic binning, comparative biology and taxonomic classification.</title>
        <authorList>
            <person name="Goeker M."/>
        </authorList>
    </citation>
    <scope>NUCLEOTIDE SEQUENCE [LARGE SCALE GENOMIC DNA]</scope>
    <source>
        <strain evidence="1 2">DSM 14552</strain>
    </source>
</reference>
<name>A0A7W6EXU2_9SPHN</name>
<accession>A0A7W6EXU2</accession>
<organism evidence="1 2">
    <name type="scientific">Novosphingobium hassiacum</name>
    <dbReference type="NCBI Taxonomy" id="173676"/>
    <lineage>
        <taxon>Bacteria</taxon>
        <taxon>Pseudomonadati</taxon>
        <taxon>Pseudomonadota</taxon>
        <taxon>Alphaproteobacteria</taxon>
        <taxon>Sphingomonadales</taxon>
        <taxon>Sphingomonadaceae</taxon>
        <taxon>Novosphingobium</taxon>
    </lineage>
</organism>
<proteinExistence type="predicted"/>
<protein>
    <submittedName>
        <fullName evidence="1">Uncharacterized protein</fullName>
    </submittedName>
</protein>
<dbReference type="EMBL" id="JACICY010000021">
    <property type="protein sequence ID" value="MBB3862742.1"/>
    <property type="molecule type" value="Genomic_DNA"/>
</dbReference>
<dbReference type="AlphaFoldDB" id="A0A7W6EXU2"/>
<sequence>MKSSSFGSNPLRMKSLRFARADRGATSSTTRSAWVTRRLRMAGDALSMRASFASDNSTHIQEY</sequence>
<keyword evidence="2" id="KW-1185">Reference proteome</keyword>
<comment type="caution">
    <text evidence="1">The sequence shown here is derived from an EMBL/GenBank/DDBJ whole genome shotgun (WGS) entry which is preliminary data.</text>
</comment>